<evidence type="ECO:0000313" key="2">
    <source>
        <dbReference type="Proteomes" id="UP001266305"/>
    </source>
</evidence>
<accession>A0ABQ9V645</accession>
<sequence>MLVRMTDKTMPLLHENKFLFQVVLAGAFYPNYFTFGQPDEEMAVRELAGKDPKTTVVLCTTGRVLQDSSSDIQQLCLHPLTTGSRELSCWLVVKRGHSKKAQ</sequence>
<comment type="caution">
    <text evidence="1">The sequence shown here is derived from an EMBL/GenBank/DDBJ whole genome shotgun (WGS) entry which is preliminary data.</text>
</comment>
<organism evidence="1 2">
    <name type="scientific">Saguinus oedipus</name>
    <name type="common">Cotton-top tamarin</name>
    <name type="synonym">Oedipomidas oedipus</name>
    <dbReference type="NCBI Taxonomy" id="9490"/>
    <lineage>
        <taxon>Eukaryota</taxon>
        <taxon>Metazoa</taxon>
        <taxon>Chordata</taxon>
        <taxon>Craniata</taxon>
        <taxon>Vertebrata</taxon>
        <taxon>Euteleostomi</taxon>
        <taxon>Mammalia</taxon>
        <taxon>Eutheria</taxon>
        <taxon>Euarchontoglires</taxon>
        <taxon>Primates</taxon>
        <taxon>Haplorrhini</taxon>
        <taxon>Platyrrhini</taxon>
        <taxon>Cebidae</taxon>
        <taxon>Callitrichinae</taxon>
        <taxon>Saguinus</taxon>
    </lineage>
</organism>
<keyword evidence="2" id="KW-1185">Reference proteome</keyword>
<evidence type="ECO:0000313" key="1">
    <source>
        <dbReference type="EMBL" id="KAK2104846.1"/>
    </source>
</evidence>
<reference evidence="1 2" key="1">
    <citation type="submission" date="2023-05" db="EMBL/GenBank/DDBJ databases">
        <title>B98-5 Cell Line De Novo Hybrid Assembly: An Optical Mapping Approach.</title>
        <authorList>
            <person name="Kananen K."/>
            <person name="Auerbach J.A."/>
            <person name="Kautto E."/>
            <person name="Blachly J.S."/>
        </authorList>
    </citation>
    <scope>NUCLEOTIDE SEQUENCE [LARGE SCALE GENOMIC DNA]</scope>
    <source>
        <strain evidence="1">B95-8</strain>
        <tissue evidence="1">Cell line</tissue>
    </source>
</reference>
<protein>
    <submittedName>
        <fullName evidence="1">Uncharacterized protein</fullName>
    </submittedName>
</protein>
<proteinExistence type="predicted"/>
<name>A0ABQ9V645_SAGOE</name>
<dbReference type="Proteomes" id="UP001266305">
    <property type="component" value="Unassembled WGS sequence"/>
</dbReference>
<dbReference type="EMBL" id="JASSZA010000008">
    <property type="protein sequence ID" value="KAK2104846.1"/>
    <property type="molecule type" value="Genomic_DNA"/>
</dbReference>
<gene>
    <name evidence="1" type="ORF">P7K49_018702</name>
</gene>